<name>A0A140F2H3_9EUKA</name>
<gene>
    <name evidence="1" type="ORF">Mmmito_0017</name>
</gene>
<keyword evidence="1" id="KW-0496">Mitochondrion</keyword>
<geneLocation type="mitochondrion" evidence="1"/>
<protein>
    <submittedName>
        <fullName evidence="1">Ribosomal protein S1</fullName>
    </submittedName>
</protein>
<reference evidence="1" key="1">
    <citation type="submission" date="2015-11" db="EMBL/GenBank/DDBJ databases">
        <authorList>
            <person name="Zhang Y."/>
            <person name="Guo Z."/>
        </authorList>
    </citation>
    <scope>NUCLEOTIDE SEQUENCE</scope>
</reference>
<dbReference type="AlphaFoldDB" id="A0A140F2H3"/>
<proteinExistence type="predicted"/>
<dbReference type="GO" id="GO:0005840">
    <property type="term" value="C:ribosome"/>
    <property type="evidence" value="ECO:0007669"/>
    <property type="project" value="UniProtKB-KW"/>
</dbReference>
<reference evidence="1" key="2">
    <citation type="journal article" date="2016" name="Open Biol.">
        <title>Moramonas marocensis gen. nov., sp. nov.: a jakobid flagellate isolated from desert soil with a bacteria-like, but bloated mitochondrial genome.</title>
        <authorList>
            <person name="Strassert J.F."/>
            <person name="Tikhonenkov D.V."/>
            <person name="Pombert J.F."/>
            <person name="Kolisko M."/>
            <person name="Tai V."/>
            <person name="Mylnikov A.P."/>
            <person name="Keeling P.J."/>
        </authorList>
    </citation>
    <scope>NUCLEOTIDE SEQUENCE</scope>
</reference>
<accession>A0A140F2H3</accession>
<keyword evidence="1" id="KW-0687">Ribonucleoprotein</keyword>
<dbReference type="EMBL" id="KU057169">
    <property type="protein sequence ID" value="AML60607.1"/>
    <property type="molecule type" value="Genomic_DNA"/>
</dbReference>
<organism evidence="1">
    <name type="scientific">Moramonas marocensis</name>
    <dbReference type="NCBI Taxonomy" id="1805496"/>
    <lineage>
        <taxon>Eukaryota</taxon>
        <taxon>Discoba</taxon>
        <taxon>Jakobida</taxon>
        <taxon>Histionina</taxon>
        <taxon>Moramonas</taxon>
    </lineage>
</organism>
<keyword evidence="1" id="KW-0689">Ribosomal protein</keyword>
<sequence>MQTNDSFKDLFKDSNLSNVDLKSNFIEAHTVSIHKHIHTMDLGFKTHLQFSENEVLDSRRYLYTEEEEYSKSNKSQRFRHSQLSLQKLETIEGEMLFNPTQFQLNLQAERYWKIITSGQYQSFKGIVLNSVNGGFSVGIAGIVAFLPKSLARLPLQNKKEYINELMTHYRYYKIVKITQNKNIRNLVVCLLPDHK</sequence>
<evidence type="ECO:0000313" key="1">
    <source>
        <dbReference type="EMBL" id="AML60607.1"/>
    </source>
</evidence>